<proteinExistence type="predicted"/>
<evidence type="ECO:0000313" key="1">
    <source>
        <dbReference type="EMBL" id="KAI4859208.1"/>
    </source>
</evidence>
<comment type="caution">
    <text evidence="1">The sequence shown here is derived from an EMBL/GenBank/DDBJ whole genome shotgun (WGS) entry which is preliminary data.</text>
</comment>
<dbReference type="Proteomes" id="UP001497700">
    <property type="component" value="Unassembled WGS sequence"/>
</dbReference>
<organism evidence="1 2">
    <name type="scientific">Hypoxylon rubiginosum</name>
    <dbReference type="NCBI Taxonomy" id="110542"/>
    <lineage>
        <taxon>Eukaryota</taxon>
        <taxon>Fungi</taxon>
        <taxon>Dikarya</taxon>
        <taxon>Ascomycota</taxon>
        <taxon>Pezizomycotina</taxon>
        <taxon>Sordariomycetes</taxon>
        <taxon>Xylariomycetidae</taxon>
        <taxon>Xylariales</taxon>
        <taxon>Hypoxylaceae</taxon>
        <taxon>Hypoxylon</taxon>
    </lineage>
</organism>
<accession>A0ACB9YIJ8</accession>
<keyword evidence="2" id="KW-1185">Reference proteome</keyword>
<gene>
    <name evidence="1" type="ORF">F4820DRAFT_177588</name>
</gene>
<dbReference type="EMBL" id="MU393649">
    <property type="protein sequence ID" value="KAI4859208.1"/>
    <property type="molecule type" value="Genomic_DNA"/>
</dbReference>
<name>A0ACB9YIJ8_9PEZI</name>
<sequence length="198" mass="22012">MRMGSPVNPDPPVVIPSEVIPFRINPNDSFPPSSRSSTGVTTPTHTSIMDNLTLHSPTSPKDKHTETPPYAGSTYAIRDRKSGRLITLLNGSLQLENCTGEQGGWHWKCEEKQGWLGFRNPVSGTYMGHDTLGSFLAVVNHHKTHEYFCARRHPEGGYLLLMRQGDELRKMAIGEDGHALVMTTGEGARWDFEKIGDR</sequence>
<evidence type="ECO:0000313" key="2">
    <source>
        <dbReference type="Proteomes" id="UP001497700"/>
    </source>
</evidence>
<reference evidence="1 2" key="1">
    <citation type="journal article" date="2022" name="New Phytol.">
        <title>Ecological generalism drives hyperdiversity of secondary metabolite gene clusters in xylarialean endophytes.</title>
        <authorList>
            <person name="Franco M.E.E."/>
            <person name="Wisecaver J.H."/>
            <person name="Arnold A.E."/>
            <person name="Ju Y.M."/>
            <person name="Slot J.C."/>
            <person name="Ahrendt S."/>
            <person name="Moore L.P."/>
            <person name="Eastman K.E."/>
            <person name="Scott K."/>
            <person name="Konkel Z."/>
            <person name="Mondo S.J."/>
            <person name="Kuo A."/>
            <person name="Hayes R.D."/>
            <person name="Haridas S."/>
            <person name="Andreopoulos B."/>
            <person name="Riley R."/>
            <person name="LaButti K."/>
            <person name="Pangilinan J."/>
            <person name="Lipzen A."/>
            <person name="Amirebrahimi M."/>
            <person name="Yan J."/>
            <person name="Adam C."/>
            <person name="Keymanesh K."/>
            <person name="Ng V."/>
            <person name="Louie K."/>
            <person name="Northen T."/>
            <person name="Drula E."/>
            <person name="Henrissat B."/>
            <person name="Hsieh H.M."/>
            <person name="Youens-Clark K."/>
            <person name="Lutzoni F."/>
            <person name="Miadlikowska J."/>
            <person name="Eastwood D.C."/>
            <person name="Hamelin R.C."/>
            <person name="Grigoriev I.V."/>
            <person name="U'Ren J.M."/>
        </authorList>
    </citation>
    <scope>NUCLEOTIDE SEQUENCE [LARGE SCALE GENOMIC DNA]</scope>
    <source>
        <strain evidence="1 2">CBS 119005</strain>
    </source>
</reference>
<protein>
    <submittedName>
        <fullName evidence="1">Uncharacterized protein</fullName>
    </submittedName>
</protein>